<dbReference type="RefSeq" id="WP_189452542.1">
    <property type="nucleotide sequence ID" value="NZ_BMYD01000001.1"/>
</dbReference>
<evidence type="ECO:0000313" key="4">
    <source>
        <dbReference type="Proteomes" id="UP000646426"/>
    </source>
</evidence>
<evidence type="ECO:0000256" key="1">
    <source>
        <dbReference type="SAM" id="MobiDB-lite"/>
    </source>
</evidence>
<evidence type="ECO:0000313" key="3">
    <source>
        <dbReference type="EMBL" id="GHA69953.1"/>
    </source>
</evidence>
<dbReference type="GO" id="GO:0016989">
    <property type="term" value="F:sigma factor antagonist activity"/>
    <property type="evidence" value="ECO:0007669"/>
    <property type="project" value="InterPro"/>
</dbReference>
<dbReference type="Gene3D" id="1.10.10.880">
    <property type="entry name" value="Anti sigma-E protein RseA, N-terminal domain"/>
    <property type="match status" value="1"/>
</dbReference>
<reference evidence="3" key="2">
    <citation type="submission" date="2020-09" db="EMBL/GenBank/DDBJ databases">
        <authorList>
            <person name="Sun Q."/>
            <person name="Kim S."/>
        </authorList>
    </citation>
    <scope>NUCLEOTIDE SEQUENCE</scope>
    <source>
        <strain evidence="3">KCTC 23077</strain>
    </source>
</reference>
<feature type="region of interest" description="Disordered" evidence="1">
    <location>
        <begin position="269"/>
        <end position="290"/>
    </location>
</feature>
<dbReference type="Pfam" id="PF03872">
    <property type="entry name" value="RseA_N"/>
    <property type="match status" value="1"/>
</dbReference>
<feature type="region of interest" description="Disordered" evidence="1">
    <location>
        <begin position="163"/>
        <end position="192"/>
    </location>
</feature>
<dbReference type="InterPro" id="IPR052383">
    <property type="entry name" value="Anti-sigma-E_RseA-like"/>
</dbReference>
<feature type="domain" description="Anti sigma-E protein RseA N-terminal" evidence="2">
    <location>
        <begin position="12"/>
        <end position="83"/>
    </location>
</feature>
<feature type="region of interest" description="Disordered" evidence="1">
    <location>
        <begin position="210"/>
        <end position="233"/>
    </location>
</feature>
<evidence type="ECO:0000259" key="2">
    <source>
        <dbReference type="Pfam" id="PF03872"/>
    </source>
</evidence>
<organism evidence="3 4">
    <name type="scientific">Cognatilysobacter bugurensis</name>
    <dbReference type="NCBI Taxonomy" id="543356"/>
    <lineage>
        <taxon>Bacteria</taxon>
        <taxon>Pseudomonadati</taxon>
        <taxon>Pseudomonadota</taxon>
        <taxon>Gammaproteobacteria</taxon>
        <taxon>Lysobacterales</taxon>
        <taxon>Lysobacteraceae</taxon>
        <taxon>Cognatilysobacter</taxon>
    </lineage>
</organism>
<dbReference type="AlphaFoldDB" id="A0A918W563"/>
<name>A0A918W563_9GAMM</name>
<dbReference type="PANTHER" id="PTHR38104">
    <property type="match status" value="1"/>
</dbReference>
<feature type="compositionally biased region" description="Low complexity" evidence="1">
    <location>
        <begin position="166"/>
        <end position="186"/>
    </location>
</feature>
<gene>
    <name evidence="3" type="ORF">GCM10007067_02460</name>
</gene>
<dbReference type="InterPro" id="IPR005572">
    <property type="entry name" value="Anti-sigma_E_RseA_N"/>
</dbReference>
<proteinExistence type="predicted"/>
<reference evidence="3" key="1">
    <citation type="journal article" date="2014" name="Int. J. Syst. Evol. Microbiol.">
        <title>Complete genome sequence of Corynebacterium casei LMG S-19264T (=DSM 44701T), isolated from a smear-ripened cheese.</title>
        <authorList>
            <consortium name="US DOE Joint Genome Institute (JGI-PGF)"/>
            <person name="Walter F."/>
            <person name="Albersmeier A."/>
            <person name="Kalinowski J."/>
            <person name="Ruckert C."/>
        </authorList>
    </citation>
    <scope>NUCLEOTIDE SEQUENCE</scope>
    <source>
        <strain evidence="3">KCTC 23077</strain>
    </source>
</reference>
<comment type="caution">
    <text evidence="3">The sequence shown here is derived from an EMBL/GenBank/DDBJ whole genome shotgun (WGS) entry which is preliminary data.</text>
</comment>
<accession>A0A918W563</accession>
<dbReference type="SUPFAM" id="SSF89069">
    <property type="entry name" value="N-terminal, cytoplasmic domain of anti-sigmaE factor RseA"/>
    <property type="match status" value="1"/>
</dbReference>
<dbReference type="InterPro" id="IPR036147">
    <property type="entry name" value="Anti-sigma_E_RseA_N_sf"/>
</dbReference>
<dbReference type="PANTHER" id="PTHR38104:SF1">
    <property type="entry name" value="ANTI-SIGMA-E FACTOR RSEA"/>
    <property type="match status" value="1"/>
</dbReference>
<sequence length="290" mass="30592">MTTDRPNADELENLSALFDDALDADAARFARKRLGHDAEWQQACGRWQLIGDALRGQATAAAPADFALRVHDAVAREPVPVPEFMPVVSRPAAGAAPRRRAPMWIGGALAASLAAVAVFVARPPVEPPAIDPASSVVAQQAAEPGAVERDIAAVSVPQPGVEDRNVAASASSPSVDPAPAVVASSADDAEPRVARRVPRAERRVLAARTTTARDARDVQRDDEADARVAELAPDPFRPATEIVTRPWPRAVLPNSQAAGALTASFEAPNADARSFYPFEPPVDVPVSREP</sequence>
<protein>
    <recommendedName>
        <fullName evidence="2">Anti sigma-E protein RseA N-terminal domain-containing protein</fullName>
    </recommendedName>
</protein>
<dbReference type="EMBL" id="BMYD01000001">
    <property type="protein sequence ID" value="GHA69953.1"/>
    <property type="molecule type" value="Genomic_DNA"/>
</dbReference>
<feature type="compositionally biased region" description="Basic and acidic residues" evidence="1">
    <location>
        <begin position="211"/>
        <end position="228"/>
    </location>
</feature>
<dbReference type="Proteomes" id="UP000646426">
    <property type="component" value="Unassembled WGS sequence"/>
</dbReference>
<keyword evidence="4" id="KW-1185">Reference proteome</keyword>